<feature type="transmembrane region" description="Helical" evidence="12">
    <location>
        <begin position="56"/>
        <end position="75"/>
    </location>
</feature>
<keyword evidence="5" id="KW-0547">Nucleotide-binding</keyword>
<feature type="transmembrane region" description="Helical" evidence="12">
    <location>
        <begin position="769"/>
        <end position="787"/>
    </location>
</feature>
<dbReference type="FunFam" id="2.70.150.10:FF:000160">
    <property type="entry name" value="Sarcoplasmic/endoplasmic reticulum calcium ATPase 1"/>
    <property type="match status" value="1"/>
</dbReference>
<dbReference type="SMART" id="SM00831">
    <property type="entry name" value="Cation_ATPase_N"/>
    <property type="match status" value="1"/>
</dbReference>
<keyword evidence="10" id="KW-0813">Transport</keyword>
<feature type="domain" description="Cation-transporting P-type ATPase N-terminal" evidence="13">
    <location>
        <begin position="3"/>
        <end position="76"/>
    </location>
</feature>
<dbReference type="FunFam" id="3.40.50.1000:FF:000001">
    <property type="entry name" value="Phospholipid-transporting ATPase IC"/>
    <property type="match status" value="1"/>
</dbReference>
<keyword evidence="7" id="KW-0460">Magnesium</keyword>
<dbReference type="GO" id="GO:0016887">
    <property type="term" value="F:ATP hydrolysis activity"/>
    <property type="evidence" value="ECO:0007669"/>
    <property type="project" value="InterPro"/>
</dbReference>
<dbReference type="Pfam" id="PF00122">
    <property type="entry name" value="E1-E2_ATPase"/>
    <property type="match status" value="1"/>
</dbReference>
<evidence type="ECO:0000256" key="11">
    <source>
        <dbReference type="ARBA" id="ARBA00023136"/>
    </source>
</evidence>
<feature type="transmembrane region" description="Helical" evidence="12">
    <location>
        <begin position="808"/>
        <end position="826"/>
    </location>
</feature>
<dbReference type="Pfam" id="PF00689">
    <property type="entry name" value="Cation_ATPase_C"/>
    <property type="match status" value="1"/>
</dbReference>
<dbReference type="RefSeq" id="WP_079441712.1">
    <property type="nucleotide sequence ID" value="NZ_MZGT01000076.1"/>
</dbReference>
<dbReference type="FunFam" id="3.40.1110.10:FF:000053">
    <property type="entry name" value="Cation-transporting ATPase, E1-E2 family"/>
    <property type="match status" value="1"/>
</dbReference>
<evidence type="ECO:0000313" key="14">
    <source>
        <dbReference type="EMBL" id="OPJ58112.1"/>
    </source>
</evidence>
<dbReference type="FunFam" id="3.40.50.1000:FF:000028">
    <property type="entry name" value="Calcium-transporting P-type ATPase, putative"/>
    <property type="match status" value="1"/>
</dbReference>
<keyword evidence="11 12" id="KW-0472">Membrane</keyword>
<dbReference type="CDD" id="cd02089">
    <property type="entry name" value="P-type_ATPase_Ca_prok"/>
    <property type="match status" value="1"/>
</dbReference>
<dbReference type="EMBL" id="MZGT01000076">
    <property type="protein sequence ID" value="OPJ58112.1"/>
    <property type="molecule type" value="Genomic_DNA"/>
</dbReference>
<dbReference type="GO" id="GO:0012505">
    <property type="term" value="C:endomembrane system"/>
    <property type="evidence" value="ECO:0007669"/>
    <property type="project" value="UniProtKB-SubCell"/>
</dbReference>
<evidence type="ECO:0000256" key="2">
    <source>
        <dbReference type="ARBA" id="ARBA00005675"/>
    </source>
</evidence>
<keyword evidence="10" id="KW-0406">Ion transport</keyword>
<feature type="transmembrane region" description="Helical" evidence="12">
    <location>
        <begin position="846"/>
        <end position="864"/>
    </location>
</feature>
<feature type="transmembrane region" description="Helical" evidence="12">
    <location>
        <begin position="742"/>
        <end position="763"/>
    </location>
</feature>
<keyword evidence="3" id="KW-0597">Phosphoprotein</keyword>
<keyword evidence="9 12" id="KW-1133">Transmembrane helix</keyword>
<evidence type="ECO:0000256" key="12">
    <source>
        <dbReference type="SAM" id="Phobius"/>
    </source>
</evidence>
<dbReference type="Pfam" id="PF08282">
    <property type="entry name" value="Hydrolase_3"/>
    <property type="match status" value="1"/>
</dbReference>
<dbReference type="SUPFAM" id="SSF81653">
    <property type="entry name" value="Calcium ATPase, transduction domain A"/>
    <property type="match status" value="1"/>
</dbReference>
<dbReference type="InterPro" id="IPR059000">
    <property type="entry name" value="ATPase_P-type_domA"/>
</dbReference>
<sequence length="869" mass="95236">MKEFYKKSPEESLEVLGVTSKGLNEEEIKKRREQHGFNELEEAARKSPLQVFLEQFKDFLVIILLGAAIISAFLGKLESTIVILVVVIINAILGTVQHLKAEQSLKSLKALSSPTAKVLRNGQKLEIPSRELLAGDILYLDAGDYVSADGRILESFSLQVNESSLTGESESVLKFVEVIDKDDVAIGDRKNMVFSGSFVTYGRGVILVTDIGMNTEIGKIANLLESAKEKKTPLQVSLDNFGKKLAVVILIISAIIFGLDIFRGRNIVDSFMFAVSLAVAAIPEALSSIVTIVLAFGTQKMAKKNAIVRKLHAVESLGSISVICSDKTGTLTQNKMTVQKVFVDNKVLEHDSLDQHKVLEKGLVLMALLCNDAVTVENKEIGDPTEVALVNMGEIYELDELIIREQYPRLGEVPFDSDRKLMSTAHKFKNKYTMVTKGALDVLLARATKIETSEGIKDFTEEHKKEIEKVNREFSMGGLRVLSFAYKEISEGKEITLEDEHNLIFVGLIAMMDPPRNESAEAVKLCIEAGIKPVMITGDHKITASAIAKQIGILKDESEAMEGFELEKISDEELKNRVEKVSVYARVSPEHKIRIVRAWQEKGNIVAMTGDGVNDAPALKQADIGIAMGITGTEVAKDAASMVLADDNFSTIVKAISNGRSIYANIKNSIKFLLSGNTAGILSVVYASIGALPIPFAAVHLLFINLVTDSLPAIAIGLEPHNENIMKEKPRSINVPILNKSFAIEVIMEGLLIAVVTMAAFHIGLYTGGAYVASTMAFATLCLSRLLHGFNCRSKESVFRIGLFTNRSIWFAVIIGFLLLLLVLTFKPLRGVFEVAPLSSDQISYIYGLSVIPLILVQIYKLLFVKGQK</sequence>
<proteinExistence type="inferred from homology"/>
<dbReference type="PANTHER" id="PTHR42861">
    <property type="entry name" value="CALCIUM-TRANSPORTING ATPASE"/>
    <property type="match status" value="1"/>
</dbReference>
<dbReference type="NCBIfam" id="TIGR01494">
    <property type="entry name" value="ATPase_P-type"/>
    <property type="match status" value="2"/>
</dbReference>
<dbReference type="PRINTS" id="PR00119">
    <property type="entry name" value="CATATPASE"/>
</dbReference>
<keyword evidence="6" id="KW-0067">ATP-binding</keyword>
<dbReference type="PRINTS" id="PR00120">
    <property type="entry name" value="HATPASE"/>
</dbReference>
<feature type="transmembrane region" description="Helical" evidence="12">
    <location>
        <begin position="270"/>
        <end position="296"/>
    </location>
</feature>
<dbReference type="InterPro" id="IPR036412">
    <property type="entry name" value="HAD-like_sf"/>
</dbReference>
<reference evidence="14 15" key="1">
    <citation type="submission" date="2017-03" db="EMBL/GenBank/DDBJ databases">
        <title>Genome sequence of Clostridium chromiireducens DSM 23318.</title>
        <authorList>
            <person name="Poehlein A."/>
            <person name="Daniel R."/>
        </authorList>
    </citation>
    <scope>NUCLEOTIDE SEQUENCE [LARGE SCALE GENOMIC DNA]</scope>
    <source>
        <strain evidence="14 15">DSM 23318</strain>
    </source>
</reference>
<dbReference type="SUPFAM" id="SSF81665">
    <property type="entry name" value="Calcium ATPase, transmembrane domain M"/>
    <property type="match status" value="1"/>
</dbReference>
<feature type="transmembrane region" description="Helical" evidence="12">
    <location>
        <begin position="698"/>
        <end position="721"/>
    </location>
</feature>
<dbReference type="SFLD" id="SFLDS00003">
    <property type="entry name" value="Haloacid_Dehalogenase"/>
    <property type="match status" value="1"/>
</dbReference>
<keyword evidence="14" id="KW-0378">Hydrolase</keyword>
<dbReference type="InterPro" id="IPR023299">
    <property type="entry name" value="ATPase_P-typ_cyto_dom_N"/>
</dbReference>
<dbReference type="Gene3D" id="2.70.150.10">
    <property type="entry name" value="Calcium-transporting ATPase, cytoplasmic transduction domain A"/>
    <property type="match status" value="1"/>
</dbReference>
<evidence type="ECO:0000256" key="1">
    <source>
        <dbReference type="ARBA" id="ARBA00004127"/>
    </source>
</evidence>
<dbReference type="Gene3D" id="3.40.1110.10">
    <property type="entry name" value="Calcium-transporting ATPase, cytoplasmic domain N"/>
    <property type="match status" value="1"/>
</dbReference>
<evidence type="ECO:0000256" key="8">
    <source>
        <dbReference type="ARBA" id="ARBA00022967"/>
    </source>
</evidence>
<dbReference type="GO" id="GO:0006811">
    <property type="term" value="P:monoatomic ion transport"/>
    <property type="evidence" value="ECO:0007669"/>
    <property type="project" value="UniProtKB-KW"/>
</dbReference>
<dbReference type="GO" id="GO:0005524">
    <property type="term" value="F:ATP binding"/>
    <property type="evidence" value="ECO:0007669"/>
    <property type="project" value="UniProtKB-KW"/>
</dbReference>
<gene>
    <name evidence="14" type="ORF">CLCHR_40720</name>
</gene>
<dbReference type="STRING" id="225345.CLCHR_40720"/>
<dbReference type="Pfam" id="PF13246">
    <property type="entry name" value="Cation_ATPase"/>
    <property type="match status" value="1"/>
</dbReference>
<dbReference type="Pfam" id="PF00690">
    <property type="entry name" value="Cation_ATPase_N"/>
    <property type="match status" value="1"/>
</dbReference>
<evidence type="ECO:0000256" key="3">
    <source>
        <dbReference type="ARBA" id="ARBA00022553"/>
    </source>
</evidence>
<feature type="transmembrane region" description="Helical" evidence="12">
    <location>
        <begin position="81"/>
        <end position="99"/>
    </location>
</feature>
<evidence type="ECO:0000256" key="4">
    <source>
        <dbReference type="ARBA" id="ARBA00022692"/>
    </source>
</evidence>
<dbReference type="InterPro" id="IPR008250">
    <property type="entry name" value="ATPase_P-typ_transduc_dom_A_sf"/>
</dbReference>
<comment type="similarity">
    <text evidence="2">Belongs to the cation transport ATPase (P-type) (TC 3.A.3) family. Type IIA subfamily.</text>
</comment>
<dbReference type="PROSITE" id="PS00154">
    <property type="entry name" value="ATPASE_E1_E2"/>
    <property type="match status" value="1"/>
</dbReference>
<evidence type="ECO:0000256" key="5">
    <source>
        <dbReference type="ARBA" id="ARBA00022741"/>
    </source>
</evidence>
<dbReference type="EC" id="3.6.3.8" evidence="14"/>
<evidence type="ECO:0000256" key="10">
    <source>
        <dbReference type="ARBA" id="ARBA00023065"/>
    </source>
</evidence>
<keyword evidence="8" id="KW-1278">Translocase</keyword>
<keyword evidence="4 12" id="KW-0812">Transmembrane</keyword>
<dbReference type="Proteomes" id="UP000191056">
    <property type="component" value="Unassembled WGS sequence"/>
</dbReference>
<dbReference type="InterPro" id="IPR018303">
    <property type="entry name" value="ATPase_P-typ_P_site"/>
</dbReference>
<dbReference type="SFLD" id="SFLDG00002">
    <property type="entry name" value="C1.7:_P-type_atpase_like"/>
    <property type="match status" value="1"/>
</dbReference>
<keyword evidence="15" id="KW-1185">Reference proteome</keyword>
<comment type="caution">
    <text evidence="14">The sequence shown here is derived from an EMBL/GenBank/DDBJ whole genome shotgun (WGS) entry which is preliminary data.</text>
</comment>
<dbReference type="InterPro" id="IPR023298">
    <property type="entry name" value="ATPase_P-typ_TM_dom_sf"/>
</dbReference>
<evidence type="ECO:0000256" key="9">
    <source>
        <dbReference type="ARBA" id="ARBA00022989"/>
    </source>
</evidence>
<dbReference type="InterPro" id="IPR044492">
    <property type="entry name" value="P_typ_ATPase_HD_dom"/>
</dbReference>
<protein>
    <submittedName>
        <fullName evidence="14">Calcium-transporting ATPase</fullName>
        <ecNumber evidence="14">3.6.3.8</ecNumber>
    </submittedName>
</protein>
<feature type="transmembrane region" description="Helical" evidence="12">
    <location>
        <begin position="672"/>
        <end position="692"/>
    </location>
</feature>
<dbReference type="GO" id="GO:0016020">
    <property type="term" value="C:membrane"/>
    <property type="evidence" value="ECO:0007669"/>
    <property type="project" value="InterPro"/>
</dbReference>
<evidence type="ECO:0000256" key="7">
    <source>
        <dbReference type="ARBA" id="ARBA00022842"/>
    </source>
</evidence>
<evidence type="ECO:0000256" key="6">
    <source>
        <dbReference type="ARBA" id="ARBA00022840"/>
    </source>
</evidence>
<dbReference type="InterPro" id="IPR023214">
    <property type="entry name" value="HAD_sf"/>
</dbReference>
<dbReference type="InterPro" id="IPR001757">
    <property type="entry name" value="P_typ_ATPase"/>
</dbReference>
<dbReference type="InterPro" id="IPR004014">
    <property type="entry name" value="ATPase_P-typ_cation-transptr_N"/>
</dbReference>
<evidence type="ECO:0000313" key="15">
    <source>
        <dbReference type="Proteomes" id="UP000191056"/>
    </source>
</evidence>
<dbReference type="AlphaFoldDB" id="A0A1V4IDP1"/>
<dbReference type="Gene3D" id="3.40.50.1000">
    <property type="entry name" value="HAD superfamily/HAD-like"/>
    <property type="match status" value="1"/>
</dbReference>
<evidence type="ECO:0000259" key="13">
    <source>
        <dbReference type="SMART" id="SM00831"/>
    </source>
</evidence>
<dbReference type="SUPFAM" id="SSF81660">
    <property type="entry name" value="Metal cation-transporting ATPase, ATP-binding domain N"/>
    <property type="match status" value="1"/>
</dbReference>
<name>A0A1V4IDP1_9CLOT</name>
<accession>A0A1V4IDP1</accession>
<organism evidence="14 15">
    <name type="scientific">Clostridium chromiireducens</name>
    <dbReference type="NCBI Taxonomy" id="225345"/>
    <lineage>
        <taxon>Bacteria</taxon>
        <taxon>Bacillati</taxon>
        <taxon>Bacillota</taxon>
        <taxon>Clostridia</taxon>
        <taxon>Eubacteriales</taxon>
        <taxon>Clostridiaceae</taxon>
        <taxon>Clostridium</taxon>
    </lineage>
</organism>
<dbReference type="Gene3D" id="1.20.1110.10">
    <property type="entry name" value="Calcium-transporting ATPase, transmembrane domain"/>
    <property type="match status" value="1"/>
</dbReference>
<dbReference type="SUPFAM" id="SSF56784">
    <property type="entry name" value="HAD-like"/>
    <property type="match status" value="1"/>
</dbReference>
<feature type="transmembrane region" description="Helical" evidence="12">
    <location>
        <begin position="245"/>
        <end position="264"/>
    </location>
</feature>
<dbReference type="InterPro" id="IPR006068">
    <property type="entry name" value="ATPase_P-typ_cation-transptr_C"/>
</dbReference>
<dbReference type="SFLD" id="SFLDF00027">
    <property type="entry name" value="p-type_atpase"/>
    <property type="match status" value="1"/>
</dbReference>
<dbReference type="OrthoDB" id="9760364at2"/>
<comment type="subcellular location">
    <subcellularLocation>
        <location evidence="1">Endomembrane system</location>
        <topology evidence="1">Multi-pass membrane protein</topology>
    </subcellularLocation>
</comment>